<dbReference type="InterPro" id="IPR022029">
    <property type="entry name" value="YoaR-like_PG-bd"/>
</dbReference>
<protein>
    <recommendedName>
        <fullName evidence="2">YoaR-like putative peptidoglycan binding domain-containing protein</fullName>
    </recommendedName>
</protein>
<name>A0A1F5EDF2_9BACT</name>
<gene>
    <name evidence="3" type="ORF">A2215_03630</name>
</gene>
<organism evidence="3 4">
    <name type="scientific">Candidatus Berkelbacteria bacterium RIFOXYA2_FULL_43_10</name>
    <dbReference type="NCBI Taxonomy" id="1797472"/>
    <lineage>
        <taxon>Bacteria</taxon>
        <taxon>Candidatus Berkelbacteria</taxon>
    </lineage>
</organism>
<evidence type="ECO:0000313" key="4">
    <source>
        <dbReference type="Proteomes" id="UP000178583"/>
    </source>
</evidence>
<feature type="region of interest" description="Disordered" evidence="1">
    <location>
        <begin position="614"/>
        <end position="634"/>
    </location>
</feature>
<dbReference type="InterPro" id="IPR007391">
    <property type="entry name" value="Vancomycin_resist_VanW"/>
</dbReference>
<evidence type="ECO:0000259" key="2">
    <source>
        <dbReference type="Pfam" id="PF12229"/>
    </source>
</evidence>
<feature type="domain" description="YoaR-like putative peptidoglycan binding" evidence="2">
    <location>
        <begin position="285"/>
        <end position="348"/>
    </location>
</feature>
<dbReference type="Pfam" id="PF04294">
    <property type="entry name" value="VanW"/>
    <property type="match status" value="1"/>
</dbReference>
<dbReference type="Proteomes" id="UP000178583">
    <property type="component" value="Unassembled WGS sequence"/>
</dbReference>
<dbReference type="Pfam" id="PF12229">
    <property type="entry name" value="PG_binding_4"/>
    <property type="match status" value="2"/>
</dbReference>
<feature type="domain" description="YoaR-like putative peptidoglycan binding" evidence="2">
    <location>
        <begin position="106"/>
        <end position="220"/>
    </location>
</feature>
<dbReference type="AlphaFoldDB" id="A0A1F5EDF2"/>
<proteinExistence type="predicted"/>
<dbReference type="STRING" id="1797472.A2215_03630"/>
<dbReference type="InterPro" id="IPR052913">
    <property type="entry name" value="Glycopeptide_resist_protein"/>
</dbReference>
<dbReference type="PANTHER" id="PTHR35788:SF1">
    <property type="entry name" value="EXPORTED PROTEIN"/>
    <property type="match status" value="1"/>
</dbReference>
<dbReference type="EMBL" id="MEZY01000012">
    <property type="protein sequence ID" value="OGD65395.1"/>
    <property type="molecule type" value="Genomic_DNA"/>
</dbReference>
<evidence type="ECO:0000313" key="3">
    <source>
        <dbReference type="EMBL" id="OGD65395.1"/>
    </source>
</evidence>
<sequence>MANEMGKVRNYKNLKIKEKVGRILRSKTTKIVAVALIVLLALSLASFGLYSVSYAKKSYLNIRLGNTNLGGKSRSEITSILSTKSAEFLNEPIILEYQSSETPKEYQIAAKDIGLNYDLEKTAGKIMDVGRGKGMFGNAWEQLKSIFVIKKMPAEYNVNSDAIAKLVAEIATEIDQPEKDYSIYYIGDGGFGLSEERASGNRIDQDEIVAGIIGQITSYQHRKLSFNSRTYSPQITKENANKRLIQANLILAEGELVLKFRDQNYTLDVDTMAGMVSSRAKGDDLELYLLSDKVDRQVEAIALAIDSEPQNAKLAVSDGKVSVFETSKEGRKLDREQTKIDIENALLARAAEQKGEVDTKTVALKVTVTNPEINSADVSKYGLNELVASGSTNFTKSPANRIHNITVGAAALNGVLIKPGEEFSTLGALGKIDASTGYLPELVIKEDKTTPEFGGGLCQVSTTLFRAALNSGMEITARQNHKYRVSYYEPPIGMDATIYDPAPDFKFKNNYSSYILIQSSVVGKKITFDFYGTKDSRAVEIGTPVAYDYVDPGPPVEIPSDTLQPGERKQLEKAHQGASAKFHYKISREGSVLQERDFVSKYVPWPEKWLVGPPIPPVEPPAAEPAPVETPPTG</sequence>
<evidence type="ECO:0000256" key="1">
    <source>
        <dbReference type="SAM" id="MobiDB-lite"/>
    </source>
</evidence>
<comment type="caution">
    <text evidence="3">The sequence shown here is derived from an EMBL/GenBank/DDBJ whole genome shotgun (WGS) entry which is preliminary data.</text>
</comment>
<accession>A0A1F5EDF2</accession>
<reference evidence="3 4" key="1">
    <citation type="journal article" date="2016" name="Nat. Commun.">
        <title>Thousands of microbial genomes shed light on interconnected biogeochemical processes in an aquifer system.</title>
        <authorList>
            <person name="Anantharaman K."/>
            <person name="Brown C.T."/>
            <person name="Hug L.A."/>
            <person name="Sharon I."/>
            <person name="Castelle C.J."/>
            <person name="Probst A.J."/>
            <person name="Thomas B.C."/>
            <person name="Singh A."/>
            <person name="Wilkins M.J."/>
            <person name="Karaoz U."/>
            <person name="Brodie E.L."/>
            <person name="Williams K.H."/>
            <person name="Hubbard S.S."/>
            <person name="Banfield J.F."/>
        </authorList>
    </citation>
    <scope>NUCLEOTIDE SEQUENCE [LARGE SCALE GENOMIC DNA]</scope>
</reference>
<dbReference type="PANTHER" id="PTHR35788">
    <property type="entry name" value="EXPORTED PROTEIN-RELATED"/>
    <property type="match status" value="1"/>
</dbReference>